<feature type="region of interest" description="Disordered" evidence="1">
    <location>
        <begin position="49"/>
        <end position="183"/>
    </location>
</feature>
<dbReference type="Proteomes" id="UP000721442">
    <property type="component" value="Unassembled WGS sequence"/>
</dbReference>
<comment type="caution">
    <text evidence="3">The sequence shown here is derived from an EMBL/GenBank/DDBJ whole genome shotgun (WGS) entry which is preliminary data.</text>
</comment>
<keyword evidence="2" id="KW-0732">Signal</keyword>
<feature type="compositionally biased region" description="Acidic residues" evidence="1">
    <location>
        <begin position="49"/>
        <end position="59"/>
    </location>
</feature>
<feature type="compositionally biased region" description="Polar residues" evidence="1">
    <location>
        <begin position="169"/>
        <end position="183"/>
    </location>
</feature>
<feature type="chain" id="PRO_5037013636" evidence="2">
    <location>
        <begin position="19"/>
        <end position="733"/>
    </location>
</feature>
<protein>
    <submittedName>
        <fullName evidence="3">Uncharacterized protein</fullName>
    </submittedName>
</protein>
<evidence type="ECO:0000313" key="3">
    <source>
        <dbReference type="EMBL" id="MBO8406884.1"/>
    </source>
</evidence>
<proteinExistence type="predicted"/>
<evidence type="ECO:0000313" key="4">
    <source>
        <dbReference type="Proteomes" id="UP000721442"/>
    </source>
</evidence>
<evidence type="ECO:0000256" key="1">
    <source>
        <dbReference type="SAM" id="MobiDB-lite"/>
    </source>
</evidence>
<dbReference type="EMBL" id="JADINE010000004">
    <property type="protein sequence ID" value="MBO8406884.1"/>
    <property type="molecule type" value="Genomic_DNA"/>
</dbReference>
<evidence type="ECO:0000256" key="2">
    <source>
        <dbReference type="SAM" id="SignalP"/>
    </source>
</evidence>
<accession>A0A940DE64</accession>
<feature type="compositionally biased region" description="Polar residues" evidence="1">
    <location>
        <begin position="153"/>
        <end position="162"/>
    </location>
</feature>
<organism evidence="3 4">
    <name type="scientific">Candidatus Enterousia excrementavium</name>
    <dbReference type="NCBI Taxonomy" id="2840789"/>
    <lineage>
        <taxon>Bacteria</taxon>
        <taxon>Pseudomonadati</taxon>
        <taxon>Pseudomonadota</taxon>
        <taxon>Alphaproteobacteria</taxon>
        <taxon>Candidatus Enterousia</taxon>
    </lineage>
</organism>
<gene>
    <name evidence="3" type="ORF">IAC77_00270</name>
</gene>
<feature type="signal peptide" evidence="2">
    <location>
        <begin position="1"/>
        <end position="18"/>
    </location>
</feature>
<reference evidence="3" key="1">
    <citation type="submission" date="2020-10" db="EMBL/GenBank/DDBJ databases">
        <authorList>
            <person name="Gilroy R."/>
        </authorList>
    </citation>
    <scope>NUCLEOTIDE SEQUENCE</scope>
    <source>
        <strain evidence="3">B1-16210</strain>
    </source>
</reference>
<feature type="compositionally biased region" description="Low complexity" evidence="1">
    <location>
        <begin position="60"/>
        <end position="152"/>
    </location>
</feature>
<sequence>MKRLIAVVSSLLVLPAFAEIAPEYYYADLMAQYADQMPDAQFIDDEIPQEPESEPETDVAPEQPVTPVVPTAVSPRNASGRSAASRAVVSNTTTSARNVAARNVTNANVARSVTTRPTTVSRTNTTTSRAATTTASRASTARATATNTVSNRPSVTVRSTGNVAAKQTPGVTSRNASKTNANTARASIVQTDTVNTPLYISSRVGVTNPSNVTTRVPTIRVGSATTATTSTTTSSETVSSTASIDELAQLTDYCKAQYVACMDNFCNVLDDNQGRCSCSANLDNYAETEAALKQATEDLQDVALQIQYIGLSADQVETLFTQTEAELEMQSSSDNSQLKNDLDKIKNMIVDVKSGTPTTSTGMSFDLSGLLDFTIDSTGFDLSSLLGSMSGNNNSISNQRGDQLYDTASARCKAAVLNSCAAQGVDTTIITNSYDLEIDKACIQYERALTESNEQMSATVRNAKSVLQRARLMVAQQKNQYDLRGCVNALDTCMQDDFVCGDNYENCLDPTGKYIVNGEVVVGSTPGAPGDIDAAIYETWNYGADGANNAWGSLETGGSDAGADGSTPNTLSDYINQTVTDTSAKSSSTNMSEFLQNKIGYHDDSDGKNYGMCMSVLNMCQDVTYKGSGQNAEYNPQNNVIKEFLNRTLVQIKSAQDTILADYAEECITDVASCLAQNNYNVEATGEIGNNIAIRACKPIITTCMSLNDVDSDGSETGGSISATDWIKNIMSN</sequence>
<reference evidence="3" key="2">
    <citation type="journal article" date="2021" name="PeerJ">
        <title>Extensive microbial diversity within the chicken gut microbiome revealed by metagenomics and culture.</title>
        <authorList>
            <person name="Gilroy R."/>
            <person name="Ravi A."/>
            <person name="Getino M."/>
            <person name="Pursley I."/>
            <person name="Horton D.L."/>
            <person name="Alikhan N.F."/>
            <person name="Baker D."/>
            <person name="Gharbi K."/>
            <person name="Hall N."/>
            <person name="Watson M."/>
            <person name="Adriaenssens E.M."/>
            <person name="Foster-Nyarko E."/>
            <person name="Jarju S."/>
            <person name="Secka A."/>
            <person name="Antonio M."/>
            <person name="Oren A."/>
            <person name="Chaudhuri R.R."/>
            <person name="La Ragione R."/>
            <person name="Hildebrand F."/>
            <person name="Pallen M.J."/>
        </authorList>
    </citation>
    <scope>NUCLEOTIDE SEQUENCE</scope>
    <source>
        <strain evidence="3">B1-16210</strain>
    </source>
</reference>
<name>A0A940DE64_9PROT</name>
<dbReference type="AlphaFoldDB" id="A0A940DE64"/>